<dbReference type="EMBL" id="LSRX01000921">
    <property type="protein sequence ID" value="OLP86328.1"/>
    <property type="molecule type" value="Genomic_DNA"/>
</dbReference>
<sequence length="331" mass="35751">MCLPFGHKNKDEESEVALLPRSSDSKGTLRLTRPGLLPSALRKESEDAGAQGTELRPAASDRKEAEAATGRDVLAFLCVFLLGRVYREVGRKGHLNLETLYLEAADIGMVAFLPIDTDALVTVARRGLNARNPWLAGVEEFTGLLCEEGPLLEKASLEASSVKKATKIAVQRLIPPPPSKHPRSFPGALVTQILRIEGREASALVVSMAGEGEPETSEEVMNGLSGLPLTARLLPSVDGDLCTNAAPKRLCDLVKCCAGRRSLGLSASPAPDLDVEVSAGIFVTLRPKKETRETRGNFIDSFIQGQVTHAEANAWLSFLDVWPDWENLSFD</sequence>
<dbReference type="AlphaFoldDB" id="A0A1Q9CTS2"/>
<evidence type="ECO:0000313" key="2">
    <source>
        <dbReference type="EMBL" id="OLP86328.1"/>
    </source>
</evidence>
<name>A0A1Q9CTS2_SYMMI</name>
<proteinExistence type="predicted"/>
<dbReference type="OrthoDB" id="10305714at2759"/>
<keyword evidence="3" id="KW-1185">Reference proteome</keyword>
<evidence type="ECO:0000256" key="1">
    <source>
        <dbReference type="SAM" id="MobiDB-lite"/>
    </source>
</evidence>
<reference evidence="2 3" key="1">
    <citation type="submission" date="2016-02" db="EMBL/GenBank/DDBJ databases">
        <title>Genome analysis of coral dinoflagellate symbionts highlights evolutionary adaptations to a symbiotic lifestyle.</title>
        <authorList>
            <person name="Aranda M."/>
            <person name="Li Y."/>
            <person name="Liew Y.J."/>
            <person name="Baumgarten S."/>
            <person name="Simakov O."/>
            <person name="Wilson M."/>
            <person name="Piel J."/>
            <person name="Ashoor H."/>
            <person name="Bougouffa S."/>
            <person name="Bajic V.B."/>
            <person name="Ryu T."/>
            <person name="Ravasi T."/>
            <person name="Bayer T."/>
            <person name="Micklem G."/>
            <person name="Kim H."/>
            <person name="Bhak J."/>
            <person name="Lajeunesse T.C."/>
            <person name="Voolstra C.R."/>
        </authorList>
    </citation>
    <scope>NUCLEOTIDE SEQUENCE [LARGE SCALE GENOMIC DNA]</scope>
    <source>
        <strain evidence="2 3">CCMP2467</strain>
    </source>
</reference>
<dbReference type="Proteomes" id="UP000186817">
    <property type="component" value="Unassembled WGS sequence"/>
</dbReference>
<accession>A0A1Q9CTS2</accession>
<gene>
    <name evidence="2" type="ORF">AK812_SmicGene32567</name>
</gene>
<feature type="region of interest" description="Disordered" evidence="1">
    <location>
        <begin position="1"/>
        <end position="63"/>
    </location>
</feature>
<comment type="caution">
    <text evidence="2">The sequence shown here is derived from an EMBL/GenBank/DDBJ whole genome shotgun (WGS) entry which is preliminary data.</text>
</comment>
<protein>
    <submittedName>
        <fullName evidence="2">Uncharacterized protein</fullName>
    </submittedName>
</protein>
<organism evidence="2 3">
    <name type="scientific">Symbiodinium microadriaticum</name>
    <name type="common">Dinoflagellate</name>
    <name type="synonym">Zooxanthella microadriatica</name>
    <dbReference type="NCBI Taxonomy" id="2951"/>
    <lineage>
        <taxon>Eukaryota</taxon>
        <taxon>Sar</taxon>
        <taxon>Alveolata</taxon>
        <taxon>Dinophyceae</taxon>
        <taxon>Suessiales</taxon>
        <taxon>Symbiodiniaceae</taxon>
        <taxon>Symbiodinium</taxon>
    </lineage>
</organism>
<evidence type="ECO:0000313" key="3">
    <source>
        <dbReference type="Proteomes" id="UP000186817"/>
    </source>
</evidence>